<evidence type="ECO:0000313" key="4">
    <source>
        <dbReference type="EMBL" id="MCU6796024.1"/>
    </source>
</evidence>
<dbReference type="InterPro" id="IPR020843">
    <property type="entry name" value="ER"/>
</dbReference>
<dbReference type="SUPFAM" id="SSF50129">
    <property type="entry name" value="GroES-like"/>
    <property type="match status" value="1"/>
</dbReference>
<evidence type="ECO:0000259" key="3">
    <source>
        <dbReference type="SMART" id="SM00829"/>
    </source>
</evidence>
<dbReference type="SMART" id="SM00829">
    <property type="entry name" value="PKS_ER"/>
    <property type="match status" value="1"/>
</dbReference>
<dbReference type="PANTHER" id="PTHR48106:SF2">
    <property type="entry name" value="ZN2+-BINDING DEHYDROGENASE"/>
    <property type="match status" value="1"/>
</dbReference>
<name>A0ABT2UMZ4_9BACL</name>
<dbReference type="Gene3D" id="3.40.50.720">
    <property type="entry name" value="NAD(P)-binding Rossmann-like Domain"/>
    <property type="match status" value="1"/>
</dbReference>
<dbReference type="Gene3D" id="3.90.180.10">
    <property type="entry name" value="Medium-chain alcohol dehydrogenases, catalytic domain"/>
    <property type="match status" value="1"/>
</dbReference>
<feature type="domain" description="Enoyl reductase (ER)" evidence="3">
    <location>
        <begin position="12"/>
        <end position="327"/>
    </location>
</feature>
<protein>
    <submittedName>
        <fullName evidence="4">Zinc-dependent alcohol dehydrogenase family protein</fullName>
    </submittedName>
</protein>
<dbReference type="CDD" id="cd05282">
    <property type="entry name" value="ETR_like"/>
    <property type="match status" value="1"/>
</dbReference>
<proteinExistence type="predicted"/>
<dbReference type="InterPro" id="IPR013149">
    <property type="entry name" value="ADH-like_C"/>
</dbReference>
<accession>A0ABT2UMZ4</accession>
<dbReference type="InterPro" id="IPR013154">
    <property type="entry name" value="ADH-like_N"/>
</dbReference>
<organism evidence="4 5">
    <name type="scientific">Paenibacillus baimaensis</name>
    <dbReference type="NCBI Taxonomy" id="2982185"/>
    <lineage>
        <taxon>Bacteria</taxon>
        <taxon>Bacillati</taxon>
        <taxon>Bacillota</taxon>
        <taxon>Bacilli</taxon>
        <taxon>Bacillales</taxon>
        <taxon>Paenibacillaceae</taxon>
        <taxon>Paenibacillus</taxon>
    </lineage>
</organism>
<dbReference type="RefSeq" id="WP_262686875.1">
    <property type="nucleotide sequence ID" value="NZ_JAOQIO010000095.1"/>
</dbReference>
<dbReference type="Proteomes" id="UP001652445">
    <property type="component" value="Unassembled WGS sequence"/>
</dbReference>
<evidence type="ECO:0000256" key="2">
    <source>
        <dbReference type="ARBA" id="ARBA00023002"/>
    </source>
</evidence>
<dbReference type="PANTHER" id="PTHR48106">
    <property type="entry name" value="QUINONE OXIDOREDUCTASE PIG3-RELATED"/>
    <property type="match status" value="1"/>
</dbReference>
<keyword evidence="1" id="KW-0521">NADP</keyword>
<keyword evidence="2" id="KW-0560">Oxidoreductase</keyword>
<reference evidence="4 5" key="1">
    <citation type="submission" date="2022-09" db="EMBL/GenBank/DDBJ databases">
        <authorList>
            <person name="Han X.L."/>
            <person name="Wang Q."/>
            <person name="Lu T."/>
        </authorList>
    </citation>
    <scope>NUCLEOTIDE SEQUENCE [LARGE SCALE GENOMIC DNA]</scope>
    <source>
        <strain evidence="4 5">WQ 127069</strain>
    </source>
</reference>
<keyword evidence="5" id="KW-1185">Reference proteome</keyword>
<dbReference type="EMBL" id="JAOQIO010000095">
    <property type="protein sequence ID" value="MCU6796024.1"/>
    <property type="molecule type" value="Genomic_DNA"/>
</dbReference>
<comment type="caution">
    <text evidence="4">The sequence shown here is derived from an EMBL/GenBank/DDBJ whole genome shotgun (WGS) entry which is preliminary data.</text>
</comment>
<evidence type="ECO:0000313" key="5">
    <source>
        <dbReference type="Proteomes" id="UP001652445"/>
    </source>
</evidence>
<evidence type="ECO:0000256" key="1">
    <source>
        <dbReference type="ARBA" id="ARBA00022857"/>
    </source>
</evidence>
<gene>
    <name evidence="4" type="ORF">OB236_28275</name>
</gene>
<dbReference type="SUPFAM" id="SSF51735">
    <property type="entry name" value="NAD(P)-binding Rossmann-fold domains"/>
    <property type="match status" value="1"/>
</dbReference>
<dbReference type="InterPro" id="IPR036291">
    <property type="entry name" value="NAD(P)-bd_dom_sf"/>
</dbReference>
<sequence length="329" mass="36399">MENKCIRWYEFGNPQHVLKIENKKVERPDRGEVLVRMRVRPINPSDLIPITGAYSHRISLPCIPGYEGIGIVEDVGPSVSQALIGKRILPLRGEGTWQQFVKAPAQWVVPLPDCIEDYIAAQLYINPITAWLACTEILNLQPEDVVLVNACGSSMGRIFAQLSKILGFRLIAVTRNHSYTQELLRLGASHVIPTTEMPLHPTVMELTNGRGADAAIDSVGGLPSTELAYCVRPHGSLLTIGLLSGTSVNWAEITNKAQVHVKMLHLRHWNQRVSVQAWHETFNQLISLIQDQGLSLMQPQSLYDLTAIHEAVRAAESGGGNQGKIFLTN</sequence>
<dbReference type="Pfam" id="PF08240">
    <property type="entry name" value="ADH_N"/>
    <property type="match status" value="1"/>
</dbReference>
<dbReference type="Pfam" id="PF00107">
    <property type="entry name" value="ADH_zinc_N"/>
    <property type="match status" value="1"/>
</dbReference>
<dbReference type="InterPro" id="IPR011032">
    <property type="entry name" value="GroES-like_sf"/>
</dbReference>